<dbReference type="EMBL" id="FOGV01000008">
    <property type="protein sequence ID" value="SER90116.1"/>
    <property type="molecule type" value="Genomic_DNA"/>
</dbReference>
<gene>
    <name evidence="2" type="ORF">SAMN05444126_10873</name>
</gene>
<accession>A0A1H9SZ01</accession>
<evidence type="ECO:0000313" key="3">
    <source>
        <dbReference type="Proteomes" id="UP000199318"/>
    </source>
</evidence>
<dbReference type="RefSeq" id="WP_093072585.1">
    <property type="nucleotide sequence ID" value="NZ_FOGV01000008.1"/>
</dbReference>
<keyword evidence="1" id="KW-0472">Membrane</keyword>
<reference evidence="3" key="1">
    <citation type="submission" date="2016-10" db="EMBL/GenBank/DDBJ databases">
        <authorList>
            <person name="de Groot N.N."/>
        </authorList>
    </citation>
    <scope>NUCLEOTIDE SEQUENCE [LARGE SCALE GENOMIC DNA]</scope>
    <source>
        <strain evidence="3">10nlg</strain>
    </source>
</reference>
<evidence type="ECO:0000313" key="2">
    <source>
        <dbReference type="EMBL" id="SER90116.1"/>
    </source>
</evidence>
<keyword evidence="1" id="KW-0812">Transmembrane</keyword>
<sequence>MEHKAQDKSSKAIQSLIAGILSIISSLIIMLFGLIIGLYGLIIGLLSIKDYQNGLIKNKKRLVWGITLSSFGILLSILLSILAAAQMF</sequence>
<dbReference type="Proteomes" id="UP000199318">
    <property type="component" value="Unassembled WGS sequence"/>
</dbReference>
<protein>
    <recommendedName>
        <fullName evidence="4">DUF4190 domain-containing protein</fullName>
    </recommendedName>
</protein>
<dbReference type="STRING" id="1464123.SAMN05444126_10873"/>
<organism evidence="2 3">
    <name type="scientific">Salisediminibacterium halotolerans</name>
    <dbReference type="NCBI Taxonomy" id="517425"/>
    <lineage>
        <taxon>Bacteria</taxon>
        <taxon>Bacillati</taxon>
        <taxon>Bacillota</taxon>
        <taxon>Bacilli</taxon>
        <taxon>Bacillales</taxon>
        <taxon>Bacillaceae</taxon>
        <taxon>Salisediminibacterium</taxon>
    </lineage>
</organism>
<dbReference type="AlphaFoldDB" id="A0A1H9SZ01"/>
<name>A0A1H9SZ01_9BACI</name>
<proteinExistence type="predicted"/>
<feature type="transmembrane region" description="Helical" evidence="1">
    <location>
        <begin position="62"/>
        <end position="85"/>
    </location>
</feature>
<evidence type="ECO:0008006" key="4">
    <source>
        <dbReference type="Google" id="ProtNLM"/>
    </source>
</evidence>
<keyword evidence="1" id="KW-1133">Transmembrane helix</keyword>
<feature type="transmembrane region" description="Helical" evidence="1">
    <location>
        <begin position="12"/>
        <end position="42"/>
    </location>
</feature>
<comment type="caution">
    <text evidence="2">The sequence shown here is derived from an EMBL/GenBank/DDBJ whole genome shotgun (WGS) entry which is preliminary data.</text>
</comment>
<keyword evidence="3" id="KW-1185">Reference proteome</keyword>
<evidence type="ECO:0000256" key="1">
    <source>
        <dbReference type="SAM" id="Phobius"/>
    </source>
</evidence>